<dbReference type="EMBL" id="CP043028">
    <property type="protein sequence ID" value="QFJ53421.1"/>
    <property type="molecule type" value="Genomic_DNA"/>
</dbReference>
<organism evidence="1 2">
    <name type="scientific">Pseudobutyrivibrio xylanivorans</name>
    <dbReference type="NCBI Taxonomy" id="185007"/>
    <lineage>
        <taxon>Bacteria</taxon>
        <taxon>Bacillati</taxon>
        <taxon>Bacillota</taxon>
        <taxon>Clostridia</taxon>
        <taxon>Lachnospirales</taxon>
        <taxon>Lachnospiraceae</taxon>
        <taxon>Pseudobutyrivibrio</taxon>
    </lineage>
</organism>
<accession>A0A5P6VRH9</accession>
<dbReference type="Pfam" id="PF14281">
    <property type="entry name" value="PDDEXK_4"/>
    <property type="match status" value="1"/>
</dbReference>
<gene>
    <name evidence="1" type="ORF">FXF36_00295</name>
</gene>
<dbReference type="Proteomes" id="UP000327030">
    <property type="component" value="Chromosome 1"/>
</dbReference>
<dbReference type="KEGG" id="pxv:FXF36_00295"/>
<dbReference type="InterPro" id="IPR029470">
    <property type="entry name" value="PDDEXK_4"/>
</dbReference>
<protein>
    <recommendedName>
        <fullName evidence="3">PD-(D/E)XK nuclease superfamily protein</fullName>
    </recommendedName>
</protein>
<name>A0A5P6VRH9_PSEXY</name>
<sequence>MDTFTNLLKKASKYVTEYQSVNELRKNDFNIFRIERIDNKEVLMCRFLRELLDPKGSHGHGDTFLKLFVENVLNYSGIGDSDYSNASVVAEYPIDGLRRIDLCIIVGRKFIPIEVKIYADDQDNQCRDYYVYAKDKDEDTRIFYLTIDGHEPSESSKGELRPNEQLCCISFESDISNWLKSCIDLTENADVKSIVRQYLDVIQGWSKREGTWNKMSEKEQKDLVKEISKSSDLFNAASTIEQAIKYVKIEKMKEVFRAIEKHMERYNDMGLKLVALYEDQTNEFYENNRRSWPSLNYIIPLSKWGIDKNISFRIEIEWKIYMGLTPWSGCNNWDVHKEDIIQRIIDDNDLSLAGAHEKENGNWYWWKYLNEETAVNFRYTNNDEYYSLYDEEDFTKYIEGICSDIDSYFRKLKHILER</sequence>
<dbReference type="OrthoDB" id="6346224at2"/>
<dbReference type="RefSeq" id="WP_151621964.1">
    <property type="nucleotide sequence ID" value="NZ_CP043028.1"/>
</dbReference>
<evidence type="ECO:0000313" key="2">
    <source>
        <dbReference type="Proteomes" id="UP000327030"/>
    </source>
</evidence>
<evidence type="ECO:0008006" key="3">
    <source>
        <dbReference type="Google" id="ProtNLM"/>
    </source>
</evidence>
<evidence type="ECO:0000313" key="1">
    <source>
        <dbReference type="EMBL" id="QFJ53421.1"/>
    </source>
</evidence>
<reference evidence="2" key="1">
    <citation type="submission" date="2019-08" db="EMBL/GenBank/DDBJ databases">
        <title>Complete Genome Sequence of the Polysaccharide-Degrading Rumen Bacterium Pseudobutyrivibrio xylanivorans MA3014.</title>
        <authorList>
            <person name="Palevich N."/>
            <person name="Maclean P.H."/>
            <person name="Kelly W.J."/>
            <person name="Leahy S.C."/>
            <person name="Rakonjac J."/>
            <person name="Attwood G.T."/>
        </authorList>
    </citation>
    <scope>NUCLEOTIDE SEQUENCE [LARGE SCALE GENOMIC DNA]</scope>
    <source>
        <strain evidence="2">MA3014</strain>
    </source>
</reference>
<dbReference type="AlphaFoldDB" id="A0A5P6VRH9"/>
<proteinExistence type="predicted"/>